<evidence type="ECO:0000313" key="2">
    <source>
        <dbReference type="Proteomes" id="UP000829364"/>
    </source>
</evidence>
<proteinExistence type="predicted"/>
<dbReference type="RefSeq" id="XP_047841171.1">
    <property type="nucleotide sequence ID" value="XM_047985194.1"/>
</dbReference>
<dbReference type="EMBL" id="CP086356">
    <property type="protein sequence ID" value="UNI17690.1"/>
    <property type="molecule type" value="Genomic_DNA"/>
</dbReference>
<evidence type="ECO:0000313" key="1">
    <source>
        <dbReference type="EMBL" id="UNI17690.1"/>
    </source>
</evidence>
<accession>A0A9Q8V8Z8</accession>
<dbReference type="AlphaFoldDB" id="A0A9Q8V8Z8"/>
<dbReference type="GeneID" id="72065970"/>
<sequence length="126" mass="13476">MLSARLAFYVMASHLGSAAADALLYLRHASIHSSNVYAVVWLTSVTLPRPLAVAVFLGQSVNQYCVTTVVPSLASYGFGVLKLQLLAAMPWVRDVARAEAAPLVDNNVEDAVIISTDELTSEISNV</sequence>
<dbReference type="KEGG" id="ptkz:JDV02_004014"/>
<name>A0A9Q8V8Z8_9HYPO</name>
<reference evidence="1" key="1">
    <citation type="submission" date="2021-11" db="EMBL/GenBank/DDBJ databases">
        <title>Purpureocillium_takamizusanense_genome.</title>
        <authorList>
            <person name="Nguyen N.-H."/>
        </authorList>
    </citation>
    <scope>NUCLEOTIDE SEQUENCE</scope>
    <source>
        <strain evidence="1">PT3</strain>
    </source>
</reference>
<dbReference type="Proteomes" id="UP000829364">
    <property type="component" value="Chromosome 3"/>
</dbReference>
<keyword evidence="2" id="KW-1185">Reference proteome</keyword>
<gene>
    <name evidence="1" type="ORF">JDV02_004014</name>
</gene>
<organism evidence="1 2">
    <name type="scientific">Purpureocillium takamizusanense</name>
    <dbReference type="NCBI Taxonomy" id="2060973"/>
    <lineage>
        <taxon>Eukaryota</taxon>
        <taxon>Fungi</taxon>
        <taxon>Dikarya</taxon>
        <taxon>Ascomycota</taxon>
        <taxon>Pezizomycotina</taxon>
        <taxon>Sordariomycetes</taxon>
        <taxon>Hypocreomycetidae</taxon>
        <taxon>Hypocreales</taxon>
        <taxon>Ophiocordycipitaceae</taxon>
        <taxon>Purpureocillium</taxon>
    </lineage>
</organism>
<protein>
    <submittedName>
        <fullName evidence="1">Uncharacterized protein</fullName>
    </submittedName>
</protein>